<dbReference type="Proteomes" id="UP000291562">
    <property type="component" value="Chromosome"/>
</dbReference>
<dbReference type="Pfam" id="PF13409">
    <property type="entry name" value="GST_N_2"/>
    <property type="match status" value="1"/>
</dbReference>
<dbReference type="SUPFAM" id="SSF52833">
    <property type="entry name" value="Thioredoxin-like"/>
    <property type="match status" value="1"/>
</dbReference>
<reference evidence="3 4" key="1">
    <citation type="submission" date="2019-01" db="EMBL/GenBank/DDBJ databases">
        <title>Pseudolysobacter antarctica gen. nov., sp. nov., isolated from Fildes Peninsula, Antarctica.</title>
        <authorList>
            <person name="Wei Z."/>
            <person name="Peng F."/>
        </authorList>
    </citation>
    <scope>NUCLEOTIDE SEQUENCE [LARGE SCALE GENOMIC DNA]</scope>
    <source>
        <strain evidence="3 4">AQ6-296</strain>
    </source>
</reference>
<dbReference type="InterPro" id="IPR036249">
    <property type="entry name" value="Thioredoxin-like_sf"/>
</dbReference>
<dbReference type="InterPro" id="IPR036282">
    <property type="entry name" value="Glutathione-S-Trfase_C_sf"/>
</dbReference>
<dbReference type="Gene3D" id="1.20.1050.10">
    <property type="match status" value="1"/>
</dbReference>
<accession>A0A411HIY3</accession>
<evidence type="ECO:0000313" key="3">
    <source>
        <dbReference type="EMBL" id="QBB70374.1"/>
    </source>
</evidence>
<dbReference type="SUPFAM" id="SSF47616">
    <property type="entry name" value="GST C-terminal domain-like"/>
    <property type="match status" value="1"/>
</dbReference>
<evidence type="ECO:0000259" key="1">
    <source>
        <dbReference type="PROSITE" id="PS50404"/>
    </source>
</evidence>
<dbReference type="KEGG" id="xbc:ELE36_08335"/>
<gene>
    <name evidence="3" type="ORF">ELE36_08335</name>
</gene>
<keyword evidence="3" id="KW-0808">Transferase</keyword>
<feature type="domain" description="GST N-terminal" evidence="1">
    <location>
        <begin position="1"/>
        <end position="80"/>
    </location>
</feature>
<dbReference type="RefSeq" id="WP_129832633.1">
    <property type="nucleotide sequence ID" value="NZ_CP035704.1"/>
</dbReference>
<dbReference type="CDD" id="cd03057">
    <property type="entry name" value="GST_N_Beta"/>
    <property type="match status" value="1"/>
</dbReference>
<dbReference type="PANTHER" id="PTHR44051:SF21">
    <property type="entry name" value="GLUTATHIONE S-TRANSFERASE FAMILY PROTEIN"/>
    <property type="match status" value="1"/>
</dbReference>
<name>A0A411HIY3_9GAMM</name>
<dbReference type="GO" id="GO:0016740">
    <property type="term" value="F:transferase activity"/>
    <property type="evidence" value="ECO:0007669"/>
    <property type="project" value="UniProtKB-KW"/>
</dbReference>
<dbReference type="PROSITE" id="PS50405">
    <property type="entry name" value="GST_CTER"/>
    <property type="match status" value="1"/>
</dbReference>
<dbReference type="InterPro" id="IPR004045">
    <property type="entry name" value="Glutathione_S-Trfase_N"/>
</dbReference>
<organism evidence="3 4">
    <name type="scientific">Pseudolysobacter antarcticus</name>
    <dbReference type="NCBI Taxonomy" id="2511995"/>
    <lineage>
        <taxon>Bacteria</taxon>
        <taxon>Pseudomonadati</taxon>
        <taxon>Pseudomonadota</taxon>
        <taxon>Gammaproteobacteria</taxon>
        <taxon>Lysobacterales</taxon>
        <taxon>Rhodanobacteraceae</taxon>
        <taxon>Pseudolysobacter</taxon>
    </lineage>
</organism>
<dbReference type="SFLD" id="SFLDG01150">
    <property type="entry name" value="Main.1:_Beta-like"/>
    <property type="match status" value="1"/>
</dbReference>
<dbReference type="EMBL" id="CP035704">
    <property type="protein sequence ID" value="QBB70374.1"/>
    <property type="molecule type" value="Genomic_DNA"/>
</dbReference>
<keyword evidence="4" id="KW-1185">Reference proteome</keyword>
<dbReference type="SFLD" id="SFLDG00358">
    <property type="entry name" value="Main_(cytGST)"/>
    <property type="match status" value="1"/>
</dbReference>
<dbReference type="PROSITE" id="PS50404">
    <property type="entry name" value="GST_NTER"/>
    <property type="match status" value="1"/>
</dbReference>
<dbReference type="SFLD" id="SFLDS00019">
    <property type="entry name" value="Glutathione_Transferase_(cytos"/>
    <property type="match status" value="1"/>
</dbReference>
<dbReference type="Gene3D" id="3.40.30.10">
    <property type="entry name" value="Glutaredoxin"/>
    <property type="match status" value="1"/>
</dbReference>
<dbReference type="AlphaFoldDB" id="A0A411HIY3"/>
<evidence type="ECO:0000259" key="2">
    <source>
        <dbReference type="PROSITE" id="PS50405"/>
    </source>
</evidence>
<sequence length="210" mass="24038">MYTLYYSPGTASLLIHLALLEIGAAHTLELVDFDADAQRAPEYLRLNPNGLVPTLIINGIAISESAAILMSLSDRHPQAALAPPIGTTERDAWYHWIVYLSNNLQATFRFWFYAGDLGRSEHAAVTHEALRLRIEKIWTTINAHLERHGPYLLGEKFSAPDLQLTMLMRWSRNMPHPATEWPALKRLADHVCARASWQRMREIERLDDWQ</sequence>
<evidence type="ECO:0000313" key="4">
    <source>
        <dbReference type="Proteomes" id="UP000291562"/>
    </source>
</evidence>
<feature type="domain" description="GST C-terminal" evidence="2">
    <location>
        <begin position="86"/>
        <end position="210"/>
    </location>
</feature>
<dbReference type="PANTHER" id="PTHR44051">
    <property type="entry name" value="GLUTATHIONE S-TRANSFERASE-RELATED"/>
    <property type="match status" value="1"/>
</dbReference>
<dbReference type="OrthoDB" id="5740960at2"/>
<dbReference type="InterPro" id="IPR040079">
    <property type="entry name" value="Glutathione_S-Trfase"/>
</dbReference>
<proteinExistence type="predicted"/>
<dbReference type="CDD" id="cd03188">
    <property type="entry name" value="GST_C_Beta"/>
    <property type="match status" value="1"/>
</dbReference>
<dbReference type="InterPro" id="IPR010987">
    <property type="entry name" value="Glutathione-S-Trfase_C-like"/>
</dbReference>
<protein>
    <submittedName>
        <fullName evidence="3">Glutathione S-transferase family protein</fullName>
    </submittedName>
</protein>